<reference evidence="3 4" key="1">
    <citation type="submission" date="2019-06" db="EMBL/GenBank/DDBJ databases">
        <title>Draft genome sequence of the filamentous fungus Phialemoniopsis curvata isolated from diesel fuel.</title>
        <authorList>
            <person name="Varaljay V.A."/>
            <person name="Lyon W.J."/>
            <person name="Crouch A.L."/>
            <person name="Drake C.E."/>
            <person name="Hollomon J.M."/>
            <person name="Nadeau L.J."/>
            <person name="Nunn H.S."/>
            <person name="Stevenson B.S."/>
            <person name="Bojanowski C.L."/>
            <person name="Crookes-Goodson W.J."/>
        </authorList>
    </citation>
    <scope>NUCLEOTIDE SEQUENCE [LARGE SCALE GENOMIC DNA]</scope>
    <source>
        <strain evidence="3 4">D216</strain>
    </source>
</reference>
<dbReference type="AlphaFoldDB" id="A0A507AHJ1"/>
<gene>
    <name evidence="3" type="ORF">E0L32_009333</name>
</gene>
<dbReference type="OrthoDB" id="5427833at2759"/>
<feature type="chain" id="PRO_5021304682" evidence="2">
    <location>
        <begin position="27"/>
        <end position="252"/>
    </location>
</feature>
<feature type="compositionally biased region" description="Low complexity" evidence="1">
    <location>
        <begin position="123"/>
        <end position="138"/>
    </location>
</feature>
<feature type="signal peptide" evidence="2">
    <location>
        <begin position="1"/>
        <end position="26"/>
    </location>
</feature>
<evidence type="ECO:0000313" key="3">
    <source>
        <dbReference type="EMBL" id="TPX09445.1"/>
    </source>
</evidence>
<dbReference type="GeneID" id="41976780"/>
<dbReference type="STRING" id="1093900.A0A507AHJ1"/>
<dbReference type="EMBL" id="SKBQ01000067">
    <property type="protein sequence ID" value="TPX09445.1"/>
    <property type="molecule type" value="Genomic_DNA"/>
</dbReference>
<evidence type="ECO:0000256" key="2">
    <source>
        <dbReference type="SAM" id="SignalP"/>
    </source>
</evidence>
<keyword evidence="2" id="KW-0732">Signal</keyword>
<evidence type="ECO:0000256" key="1">
    <source>
        <dbReference type="SAM" id="MobiDB-lite"/>
    </source>
</evidence>
<protein>
    <submittedName>
        <fullName evidence="3">Uncharacterized protein</fullName>
    </submittedName>
</protein>
<proteinExistence type="predicted"/>
<dbReference type="RefSeq" id="XP_030991156.1">
    <property type="nucleotide sequence ID" value="XM_031144286.1"/>
</dbReference>
<organism evidence="3 4">
    <name type="scientific">Thyridium curvatum</name>
    <dbReference type="NCBI Taxonomy" id="1093900"/>
    <lineage>
        <taxon>Eukaryota</taxon>
        <taxon>Fungi</taxon>
        <taxon>Dikarya</taxon>
        <taxon>Ascomycota</taxon>
        <taxon>Pezizomycotina</taxon>
        <taxon>Sordariomycetes</taxon>
        <taxon>Sordariomycetidae</taxon>
        <taxon>Thyridiales</taxon>
        <taxon>Thyridiaceae</taxon>
        <taxon>Thyridium</taxon>
    </lineage>
</organism>
<sequence length="252" mass="25888">MARRRRSPGLQSSLGCLLLLASTASALSLSNFQLIASSSVPLGCILAYNQPLEECSASDFAGGNQCSRSCQRSILKTQRTLQGVCVDVSAPTNTVLGQALKGNLLNVLCGGNGDESNPKPGRPSATSTVAAPPSSTASNGGRTRSTSASSSSQADAISSTIDISSSTTTLSQPSQSSPAPAQTTSPSPQRPTDTTGAQQTRRPSPSQPRPNRETSGSSPFEAAAQTDAAPELTVHWRQAVFMALSVGILLAR</sequence>
<accession>A0A507AHJ1</accession>
<evidence type="ECO:0000313" key="4">
    <source>
        <dbReference type="Proteomes" id="UP000319257"/>
    </source>
</evidence>
<comment type="caution">
    <text evidence="3">The sequence shown here is derived from an EMBL/GenBank/DDBJ whole genome shotgun (WGS) entry which is preliminary data.</text>
</comment>
<name>A0A507AHJ1_9PEZI</name>
<feature type="region of interest" description="Disordered" evidence="1">
    <location>
        <begin position="113"/>
        <end position="226"/>
    </location>
</feature>
<dbReference type="Proteomes" id="UP000319257">
    <property type="component" value="Unassembled WGS sequence"/>
</dbReference>
<keyword evidence="4" id="KW-1185">Reference proteome</keyword>
<dbReference type="InParanoid" id="A0A507AHJ1"/>
<feature type="compositionally biased region" description="Low complexity" evidence="1">
    <location>
        <begin position="145"/>
        <end position="187"/>
    </location>
</feature>